<gene>
    <name evidence="5" type="ORF">FJZ00_12495</name>
</gene>
<dbReference type="PANTHER" id="PTHR11575:SF6">
    <property type="entry name" value="2',3'-CYCLIC-NUCLEOTIDE 2'-PHOSPHODIESTERASE_3'-NUCLEOTIDASE"/>
    <property type="match status" value="1"/>
</dbReference>
<feature type="domain" description="5'-Nucleotidase C-terminal" evidence="4">
    <location>
        <begin position="324"/>
        <end position="483"/>
    </location>
</feature>
<comment type="caution">
    <text evidence="5">The sequence shown here is derived from an EMBL/GenBank/DDBJ whole genome shotgun (WGS) entry which is preliminary data.</text>
</comment>
<keyword evidence="2" id="KW-0378">Hydrolase</keyword>
<dbReference type="InterPro" id="IPR036907">
    <property type="entry name" value="5'-Nucleotdase_C_sf"/>
</dbReference>
<evidence type="ECO:0000313" key="6">
    <source>
        <dbReference type="Proteomes" id="UP000703893"/>
    </source>
</evidence>
<dbReference type="GO" id="GO:0009166">
    <property type="term" value="P:nucleotide catabolic process"/>
    <property type="evidence" value="ECO:0007669"/>
    <property type="project" value="InterPro"/>
</dbReference>
<dbReference type="GO" id="GO:0016787">
    <property type="term" value="F:hydrolase activity"/>
    <property type="evidence" value="ECO:0007669"/>
    <property type="project" value="UniProtKB-KW"/>
</dbReference>
<dbReference type="Pfam" id="PF02872">
    <property type="entry name" value="5_nucleotid_C"/>
    <property type="match status" value="1"/>
</dbReference>
<dbReference type="PANTHER" id="PTHR11575">
    <property type="entry name" value="5'-NUCLEOTIDASE-RELATED"/>
    <property type="match status" value="1"/>
</dbReference>
<dbReference type="Gene3D" id="3.90.780.10">
    <property type="entry name" value="5'-Nucleotidase, C-terminal domain"/>
    <property type="match status" value="1"/>
</dbReference>
<sequence length="534" mass="58631">MTSEVVEIKILGTTDVHGHIRPHTYFEGEREQDLGLAKIATILKREREKTPHVLFVDSGDLLQGSPLLDWFRRHGVPDAVDPMVETFNNLNPSAWNVGNHDFNYGLDLLFKAQKDARYPFVSANVYWARTPDLVFDPFHLCDVGGVKVGFLGATPPGVAIWDKAHVEGRMDFGDIVTAFALHVPVMKAKGADLVIGLPHTGLGGDGEYGPTYGGYGKGSGLPPENVGLVLAREIAHLDALFLGHTHQAHAMQENGVAIVQAEMGGKRIACVHFVLERFRDGWQVVKKEVSTISTAGVEPDPDILELSAVAHKETLAYVSAPLATTTSNWVARNERVEDTPLMDLINAVQLERTGSQLSAVSAFNTDIGLTAGPISLAQIAAIYPVENTLVVIRVTGKQLREFLEYSARYFASYQAGASIFDPDVKGYNFDMVAGVDYDIDITRPVGSRIVKLEYLGAPVNDEMTFSIAMNSYRQRGGGGYEMIRNAPVIYSAEENIRELLIEYLREKGSIEPGDVFKESWRIVPQGLIDTSTFK</sequence>
<dbReference type="Proteomes" id="UP000703893">
    <property type="component" value="Unassembled WGS sequence"/>
</dbReference>
<dbReference type="GO" id="GO:0030288">
    <property type="term" value="C:outer membrane-bounded periplasmic space"/>
    <property type="evidence" value="ECO:0007669"/>
    <property type="project" value="TreeGrafter"/>
</dbReference>
<dbReference type="SUPFAM" id="SSF55816">
    <property type="entry name" value="5'-nucleotidase (syn. UDP-sugar hydrolase), C-terminal domain"/>
    <property type="match status" value="1"/>
</dbReference>
<evidence type="ECO:0000313" key="5">
    <source>
        <dbReference type="EMBL" id="MBM3275965.1"/>
    </source>
</evidence>
<evidence type="ECO:0000259" key="3">
    <source>
        <dbReference type="Pfam" id="PF00149"/>
    </source>
</evidence>
<dbReference type="EMBL" id="VGJX01000799">
    <property type="protein sequence ID" value="MBM3275965.1"/>
    <property type="molecule type" value="Genomic_DNA"/>
</dbReference>
<dbReference type="SUPFAM" id="SSF56300">
    <property type="entry name" value="Metallo-dependent phosphatases"/>
    <property type="match status" value="1"/>
</dbReference>
<dbReference type="Gene3D" id="3.60.21.10">
    <property type="match status" value="1"/>
</dbReference>
<keyword evidence="2" id="KW-0547">Nucleotide-binding</keyword>
<dbReference type="AlphaFoldDB" id="A0A937X7X6"/>
<feature type="domain" description="Calcineurin-like phosphoesterase" evidence="3">
    <location>
        <begin position="8"/>
        <end position="247"/>
    </location>
</feature>
<reference evidence="5 6" key="1">
    <citation type="submission" date="2019-03" db="EMBL/GenBank/DDBJ databases">
        <title>Lake Tanganyika Metagenome-Assembled Genomes (MAGs).</title>
        <authorList>
            <person name="Tran P."/>
        </authorList>
    </citation>
    <scope>NUCLEOTIDE SEQUENCE [LARGE SCALE GENOMIC DNA]</scope>
    <source>
        <strain evidence="5">K_DeepCast_65m_m2_236</strain>
    </source>
</reference>
<feature type="non-terminal residue" evidence="5">
    <location>
        <position position="534"/>
    </location>
</feature>
<evidence type="ECO:0000256" key="1">
    <source>
        <dbReference type="ARBA" id="ARBA00022729"/>
    </source>
</evidence>
<keyword evidence="1" id="KW-0732">Signal</keyword>
<evidence type="ECO:0000259" key="4">
    <source>
        <dbReference type="Pfam" id="PF02872"/>
    </source>
</evidence>
<protein>
    <submittedName>
        <fullName evidence="5">5'-nucleotidase C-terminal domain-containing protein</fullName>
    </submittedName>
</protein>
<accession>A0A937X7X6</accession>
<dbReference type="InterPro" id="IPR008334">
    <property type="entry name" value="5'-Nucleotdase_C"/>
</dbReference>
<comment type="similarity">
    <text evidence="2">Belongs to the 5'-nucleotidase family.</text>
</comment>
<dbReference type="InterPro" id="IPR006179">
    <property type="entry name" value="5_nucleotidase/apyrase"/>
</dbReference>
<dbReference type="Pfam" id="PF00149">
    <property type="entry name" value="Metallophos"/>
    <property type="match status" value="1"/>
</dbReference>
<evidence type="ECO:0000256" key="2">
    <source>
        <dbReference type="RuleBase" id="RU362119"/>
    </source>
</evidence>
<dbReference type="PRINTS" id="PR01607">
    <property type="entry name" value="APYRASEFAMLY"/>
</dbReference>
<dbReference type="GO" id="GO:0000166">
    <property type="term" value="F:nucleotide binding"/>
    <property type="evidence" value="ECO:0007669"/>
    <property type="project" value="UniProtKB-KW"/>
</dbReference>
<dbReference type="InterPro" id="IPR029052">
    <property type="entry name" value="Metallo-depent_PP-like"/>
</dbReference>
<organism evidence="5 6">
    <name type="scientific">Candidatus Tanganyikabacteria bacterium</name>
    <dbReference type="NCBI Taxonomy" id="2961651"/>
    <lineage>
        <taxon>Bacteria</taxon>
        <taxon>Bacillati</taxon>
        <taxon>Candidatus Sericytochromatia</taxon>
        <taxon>Candidatus Tanganyikabacteria</taxon>
    </lineage>
</organism>
<dbReference type="InterPro" id="IPR004843">
    <property type="entry name" value="Calcineurin-like_PHP"/>
</dbReference>
<name>A0A937X7X6_9BACT</name>
<proteinExistence type="inferred from homology"/>